<reference evidence="2 3" key="1">
    <citation type="submission" date="2024-06" db="EMBL/GenBank/DDBJ databases">
        <title>Genomic Encyclopedia of Type Strains, Phase IV (KMG-IV): sequencing the most valuable type-strain genomes for metagenomic binning, comparative biology and taxonomic classification.</title>
        <authorList>
            <person name="Goeker M."/>
        </authorList>
    </citation>
    <scope>NUCLEOTIDE SEQUENCE [LARGE SCALE GENOMIC DNA]</scope>
    <source>
        <strain evidence="2 3">DSM 29388</strain>
    </source>
</reference>
<sequence length="204" mass="23575">MKIKKYLYLAAGLLAGILITYFLMKQFQMDSSSNESHVIAYEIQKMNKMIVAEQTFSDVYSHKNSRYIPGLKDYFSFDKKVLLLVNAKVQATYDLSKLSVEIDSTNQKIIIQKVPDLEIQTFPDVKFYDLEQSSLNSFSKDELNQIQSNAIQHIEKSIDQEKLKKQAHAQLIDNLGNLYLLGKAYGWEIVDQTPYAKELELKFK</sequence>
<evidence type="ECO:0008006" key="4">
    <source>
        <dbReference type="Google" id="ProtNLM"/>
    </source>
</evidence>
<proteinExistence type="predicted"/>
<dbReference type="EMBL" id="JBEPMO010000006">
    <property type="protein sequence ID" value="MET3731806.1"/>
    <property type="molecule type" value="Genomic_DNA"/>
</dbReference>
<gene>
    <name evidence="2" type="ORF">ABID46_001387</name>
</gene>
<dbReference type="Proteomes" id="UP001549146">
    <property type="component" value="Unassembled WGS sequence"/>
</dbReference>
<evidence type="ECO:0000313" key="3">
    <source>
        <dbReference type="Proteomes" id="UP001549146"/>
    </source>
</evidence>
<keyword evidence="1" id="KW-1133">Transmembrane helix</keyword>
<keyword evidence="3" id="KW-1185">Reference proteome</keyword>
<comment type="caution">
    <text evidence="2">The sequence shown here is derived from an EMBL/GenBank/DDBJ whole genome shotgun (WGS) entry which is preliminary data.</text>
</comment>
<keyword evidence="1" id="KW-0812">Transmembrane</keyword>
<dbReference type="Pfam" id="PF14014">
    <property type="entry name" value="DUF4230"/>
    <property type="match status" value="1"/>
</dbReference>
<accession>A0ABV2LTN1</accession>
<evidence type="ECO:0000313" key="2">
    <source>
        <dbReference type="EMBL" id="MET3731806.1"/>
    </source>
</evidence>
<protein>
    <recommendedName>
        <fullName evidence="4">DUF4230 domain-containing protein</fullName>
    </recommendedName>
</protein>
<dbReference type="InterPro" id="IPR025324">
    <property type="entry name" value="DUF4230"/>
</dbReference>
<organism evidence="2 3">
    <name type="scientific">Moheibacter stercoris</name>
    <dbReference type="NCBI Taxonomy" id="1628251"/>
    <lineage>
        <taxon>Bacteria</taxon>
        <taxon>Pseudomonadati</taxon>
        <taxon>Bacteroidota</taxon>
        <taxon>Flavobacteriia</taxon>
        <taxon>Flavobacteriales</taxon>
        <taxon>Weeksellaceae</taxon>
        <taxon>Moheibacter</taxon>
    </lineage>
</organism>
<feature type="transmembrane region" description="Helical" evidence="1">
    <location>
        <begin position="6"/>
        <end position="24"/>
    </location>
</feature>
<keyword evidence="1" id="KW-0472">Membrane</keyword>
<evidence type="ECO:0000256" key="1">
    <source>
        <dbReference type="SAM" id="Phobius"/>
    </source>
</evidence>
<name>A0ABV2LTN1_9FLAO</name>
<dbReference type="RefSeq" id="WP_354508417.1">
    <property type="nucleotide sequence ID" value="NZ_JBEPMO010000006.1"/>
</dbReference>